<evidence type="ECO:0000256" key="1">
    <source>
        <dbReference type="SAM" id="Coils"/>
    </source>
</evidence>
<dbReference type="AlphaFoldDB" id="A0A1L7WFQ8"/>
<dbReference type="OrthoDB" id="3486108at2759"/>
<protein>
    <submittedName>
        <fullName evidence="2">Uncharacterized protein</fullName>
    </submittedName>
</protein>
<organism evidence="2 3">
    <name type="scientific">Phialocephala subalpina</name>
    <dbReference type="NCBI Taxonomy" id="576137"/>
    <lineage>
        <taxon>Eukaryota</taxon>
        <taxon>Fungi</taxon>
        <taxon>Dikarya</taxon>
        <taxon>Ascomycota</taxon>
        <taxon>Pezizomycotina</taxon>
        <taxon>Leotiomycetes</taxon>
        <taxon>Helotiales</taxon>
        <taxon>Mollisiaceae</taxon>
        <taxon>Phialocephala</taxon>
        <taxon>Phialocephala fortinii species complex</taxon>
    </lineage>
</organism>
<keyword evidence="1" id="KW-0175">Coiled coil</keyword>
<evidence type="ECO:0000313" key="3">
    <source>
        <dbReference type="Proteomes" id="UP000184330"/>
    </source>
</evidence>
<gene>
    <name evidence="2" type="ORF">PAC_01482</name>
</gene>
<reference evidence="2 3" key="1">
    <citation type="submission" date="2016-03" db="EMBL/GenBank/DDBJ databases">
        <authorList>
            <person name="Ploux O."/>
        </authorList>
    </citation>
    <scope>NUCLEOTIDE SEQUENCE [LARGE SCALE GENOMIC DNA]</scope>
    <source>
        <strain evidence="2 3">UAMH 11012</strain>
    </source>
</reference>
<keyword evidence="3" id="KW-1185">Reference proteome</keyword>
<evidence type="ECO:0000313" key="2">
    <source>
        <dbReference type="EMBL" id="CZR51605.1"/>
    </source>
</evidence>
<sequence length="221" mass="25326">MATPATTFLYGHDLFSNFQLGLSRPTCTDEPTQAPPTYYTAPLEQHYYQELDVAKPSPPINELAATSLTTKPSCAHCKGRRDYTAYFHNSKIFAEPPHELLKLVEAYVQKNRLESLLINYVLRAIEQDDIEQIQKNLEVWETQVHNLAATIGDGEALSNLRSWTSRTKRQLWEHVVGIQKMEMWPGKSKELVSEFRKLWEAVWVECVSMKNIAPRDDTASN</sequence>
<name>A0A1L7WFQ8_9HELO</name>
<proteinExistence type="predicted"/>
<feature type="coiled-coil region" evidence="1">
    <location>
        <begin position="123"/>
        <end position="150"/>
    </location>
</feature>
<dbReference type="EMBL" id="FJOG01000002">
    <property type="protein sequence ID" value="CZR51605.1"/>
    <property type="molecule type" value="Genomic_DNA"/>
</dbReference>
<accession>A0A1L7WFQ8</accession>
<dbReference type="Proteomes" id="UP000184330">
    <property type="component" value="Unassembled WGS sequence"/>
</dbReference>